<proteinExistence type="predicted"/>
<feature type="signal peptide" evidence="1">
    <location>
        <begin position="1"/>
        <end position="25"/>
    </location>
</feature>
<reference evidence="2" key="3">
    <citation type="submission" date="2016-05" db="EMBL/GenBank/DDBJ databases">
        <title>WGS assembly of Xenopus tropicalis.</title>
        <authorList>
            <person name="Sessions A."/>
            <person name="Jenkins J."/>
            <person name="Mitros T."/>
            <person name="Lyons J.T."/>
            <person name="Dichmann D.S."/>
            <person name="Robert J."/>
            <person name="Harland R.M."/>
            <person name="Rokhsar D.S."/>
        </authorList>
    </citation>
    <scope>NUCLEOTIDE SEQUENCE</scope>
    <source>
        <strain evidence="2">Nigerian</strain>
    </source>
</reference>
<organism evidence="2">
    <name type="scientific">Xenopus tropicalis</name>
    <name type="common">Western clawed frog</name>
    <name type="synonym">Silurana tropicalis</name>
    <dbReference type="NCBI Taxonomy" id="8364"/>
    <lineage>
        <taxon>Eukaryota</taxon>
        <taxon>Metazoa</taxon>
        <taxon>Chordata</taxon>
        <taxon>Craniata</taxon>
        <taxon>Vertebrata</taxon>
        <taxon>Euteleostomi</taxon>
        <taxon>Amphibia</taxon>
        <taxon>Batrachia</taxon>
        <taxon>Anura</taxon>
        <taxon>Pipoidea</taxon>
        <taxon>Pipidae</taxon>
        <taxon>Xenopodinae</taxon>
        <taxon>Xenopus</taxon>
        <taxon>Silurana</taxon>
    </lineage>
</organism>
<protein>
    <recommendedName>
        <fullName evidence="3">Secreted protein</fullName>
    </recommendedName>
</protein>
<name>A0A1B8Y9H7_XENTR</name>
<accession>A0A1B8Y9H7</accession>
<dbReference type="EMBL" id="KV460372">
    <property type="protein sequence ID" value="OCA19665.1"/>
    <property type="molecule type" value="Genomic_DNA"/>
</dbReference>
<reference evidence="2" key="1">
    <citation type="submission" date="2009-11" db="EMBL/GenBank/DDBJ databases">
        <authorList>
            <consortium name="US DOE Joint Genome Institute (JGI-PGF)"/>
            <person name="Ottilar R."/>
            <person name="Schmutz J."/>
            <person name="Salamov A."/>
            <person name="Cheng J.F."/>
            <person name="Lucas S."/>
            <person name="Pitluck S."/>
            <person name="Gundlach H."/>
            <person name="Guo Y."/>
            <person name="Haberer G."/>
            <person name="Nasrallah J."/>
            <person name="Mayer K.F.X."/>
            <person name="van de Peer Y."/>
            <person name="Weigel D."/>
            <person name="Grigoriev I.V."/>
        </authorList>
    </citation>
    <scope>NUCLEOTIDE SEQUENCE</scope>
    <source>
        <strain evidence="2">Nigerian</strain>
    </source>
</reference>
<sequence>MGVSCSRWFLFTSVLTYRWVFYCYCWQRGDPGEREMEYIHFKGELSYSVSPVYWWKRYEPVRLISLRILGVALYPGPGGPCDLVRVIPFLTGGQNPGYLPDGILWMEMQRCCKYCNFLLYINPLRARGVPNAVHGFYLYGGRGPSWFIFVSVASD</sequence>
<dbReference type="AlphaFoldDB" id="A0A1B8Y9H7"/>
<evidence type="ECO:0008006" key="3">
    <source>
        <dbReference type="Google" id="ProtNLM"/>
    </source>
</evidence>
<feature type="chain" id="PRO_5008619611" description="Secreted protein" evidence="1">
    <location>
        <begin position="26"/>
        <end position="155"/>
    </location>
</feature>
<gene>
    <name evidence="2" type="ORF">XENTR_v90028379mg</name>
</gene>
<evidence type="ECO:0000256" key="1">
    <source>
        <dbReference type="SAM" id="SignalP"/>
    </source>
</evidence>
<evidence type="ECO:0000313" key="2">
    <source>
        <dbReference type="EMBL" id="OCA19665.1"/>
    </source>
</evidence>
<keyword evidence="1" id="KW-0732">Signal</keyword>
<reference evidence="2" key="2">
    <citation type="journal article" date="2010" name="Science">
        <title>The genome of the Western clawed frog Xenopus tropicalis.</title>
        <authorList>
            <person name="Hellsten U."/>
            <person name="Harland R.M."/>
            <person name="Gilchrist M.J."/>
            <person name="Hendrix D."/>
            <person name="Jurka J."/>
            <person name="Kapitonov V."/>
            <person name="Ovcharenko I."/>
            <person name="Putnam N.H."/>
            <person name="Shu S."/>
            <person name="Taher L."/>
            <person name="Blitz I.L."/>
            <person name="Blumberg B."/>
            <person name="Dichmann D.S."/>
            <person name="Dubchak I."/>
            <person name="Amaya E."/>
            <person name="Detter J.C."/>
            <person name="Fletcher R."/>
            <person name="Gerhard D.S."/>
            <person name="Goodstein D."/>
            <person name="Graves T."/>
            <person name="Grigoriev I.V."/>
            <person name="Grimwood J."/>
            <person name="Kawashima T."/>
            <person name="Lindquist E."/>
            <person name="Lucas S.M."/>
            <person name="Mead P.E."/>
            <person name="Mitros T."/>
            <person name="Ogino H."/>
            <person name="Ohta Y."/>
            <person name="Poliakov A.V."/>
            <person name="Pollet N."/>
            <person name="Robert J."/>
            <person name="Salamov A."/>
            <person name="Sater A.K."/>
            <person name="Schmutz J."/>
            <person name="Terry A."/>
            <person name="Vize P.D."/>
            <person name="Warren W.C."/>
            <person name="Wells D."/>
            <person name="Wills A."/>
            <person name="Wilson R.K."/>
            <person name="Zimmerman L.B."/>
            <person name="Zorn A.M."/>
            <person name="Grainger R."/>
            <person name="Grammer T."/>
            <person name="Khokha M.K."/>
            <person name="Richardson P.M."/>
            <person name="Rokhsar D.S."/>
        </authorList>
    </citation>
    <scope>NUCLEOTIDE SEQUENCE [LARGE SCALE GENOMIC DNA]</scope>
    <source>
        <strain evidence="2">Nigerian</strain>
    </source>
</reference>